<dbReference type="PROSITE" id="PS51471">
    <property type="entry name" value="FE2OG_OXY"/>
    <property type="match status" value="1"/>
</dbReference>
<proteinExistence type="predicted"/>
<dbReference type="Gene3D" id="2.60.120.590">
    <property type="entry name" value="Alpha-ketoglutarate-dependent dioxygenase AlkB-like"/>
    <property type="match status" value="1"/>
</dbReference>
<evidence type="ECO:0000259" key="1">
    <source>
        <dbReference type="PROSITE" id="PS51471"/>
    </source>
</evidence>
<dbReference type="OrthoDB" id="445341at2759"/>
<feature type="domain" description="Fe2OG dioxygenase" evidence="1">
    <location>
        <begin position="94"/>
        <end position="215"/>
    </location>
</feature>
<dbReference type="GO" id="GO:0051213">
    <property type="term" value="F:dioxygenase activity"/>
    <property type="evidence" value="ECO:0007669"/>
    <property type="project" value="InterPro"/>
</dbReference>
<reference evidence="2 3" key="1">
    <citation type="submission" date="2020-07" db="EMBL/GenBank/DDBJ databases">
        <title>Comparative genomics of pyrophilous fungi reveals a link between fire events and developmental genes.</title>
        <authorList>
            <consortium name="DOE Joint Genome Institute"/>
            <person name="Steindorff A.S."/>
            <person name="Carver A."/>
            <person name="Calhoun S."/>
            <person name="Stillman K."/>
            <person name="Liu H."/>
            <person name="Lipzen A."/>
            <person name="Pangilinan J."/>
            <person name="Labutti K."/>
            <person name="Bruns T.D."/>
            <person name="Grigoriev I.V."/>
        </authorList>
    </citation>
    <scope>NUCLEOTIDE SEQUENCE [LARGE SCALE GENOMIC DNA]</scope>
    <source>
        <strain evidence="2 3">CBS 144469</strain>
    </source>
</reference>
<dbReference type="SUPFAM" id="SSF51197">
    <property type="entry name" value="Clavaminate synthase-like"/>
    <property type="match status" value="1"/>
</dbReference>
<sequence>MLDHTLLTDVLPSPDTLFSTLLTEVSWQTMLHRGGPVPRLIAVQGALSESTKGAYPIYRHPADSLPPLHPFSATVALIRDVVQERVGGKEGVAVFNHVLIQHYRGGADYISEHSDKTLDILRGSAIVNVSLGAQRTMTLRPKKEFVAAASNEENGEPPAVERIALPHNSLFVLGMRSNMRYQHGIKHDNRPFGQKSVEEQAFGGERISLTFRCIATFLVPRSLPASPPLDVDGGEVGDSEVRFLIYGQGAKSKEVGAAHVVPLPPNKLEEDEERKAVEEEVSAVIRAFGEENFRADSFDWEEWYGAGFDVIHFS</sequence>
<dbReference type="GO" id="GO:0006307">
    <property type="term" value="P:DNA alkylation repair"/>
    <property type="evidence" value="ECO:0007669"/>
    <property type="project" value="InterPro"/>
</dbReference>
<dbReference type="EMBL" id="JACGCI010000025">
    <property type="protein sequence ID" value="KAF6756585.1"/>
    <property type="molecule type" value="Genomic_DNA"/>
</dbReference>
<dbReference type="PANTHER" id="PTHR31212:SF5">
    <property type="entry name" value="ISOCHORISMATASE FAMILY PROTEIN FAMILY (AFU_ORTHOLOGUE AFUA_3G14500)"/>
    <property type="match status" value="1"/>
</dbReference>
<gene>
    <name evidence="2" type="ORF">DFP72DRAFT_1066481</name>
</gene>
<dbReference type="Proteomes" id="UP000521943">
    <property type="component" value="Unassembled WGS sequence"/>
</dbReference>
<dbReference type="InterPro" id="IPR032854">
    <property type="entry name" value="ALKBH3"/>
</dbReference>
<dbReference type="PANTHER" id="PTHR31212">
    <property type="entry name" value="ALPHA-KETOGLUTARATE-DEPENDENT DIOXYGENASE ALKB HOMOLOG 3"/>
    <property type="match status" value="1"/>
</dbReference>
<keyword evidence="3" id="KW-1185">Reference proteome</keyword>
<dbReference type="InterPro" id="IPR037151">
    <property type="entry name" value="AlkB-like_sf"/>
</dbReference>
<dbReference type="InterPro" id="IPR027450">
    <property type="entry name" value="AlkB-like"/>
</dbReference>
<protein>
    <submittedName>
        <fullName evidence="2">Isochorismatase</fullName>
    </submittedName>
</protein>
<accession>A0A8H6I0D2</accession>
<dbReference type="InterPro" id="IPR005123">
    <property type="entry name" value="Oxoglu/Fe-dep_dioxygenase_dom"/>
</dbReference>
<evidence type="ECO:0000313" key="3">
    <source>
        <dbReference type="Proteomes" id="UP000521943"/>
    </source>
</evidence>
<name>A0A8H6I0D2_9AGAR</name>
<dbReference type="AlphaFoldDB" id="A0A8H6I0D2"/>
<organism evidence="2 3">
    <name type="scientific">Ephemerocybe angulata</name>
    <dbReference type="NCBI Taxonomy" id="980116"/>
    <lineage>
        <taxon>Eukaryota</taxon>
        <taxon>Fungi</taxon>
        <taxon>Dikarya</taxon>
        <taxon>Basidiomycota</taxon>
        <taxon>Agaricomycotina</taxon>
        <taxon>Agaricomycetes</taxon>
        <taxon>Agaricomycetidae</taxon>
        <taxon>Agaricales</taxon>
        <taxon>Agaricineae</taxon>
        <taxon>Psathyrellaceae</taxon>
        <taxon>Ephemerocybe</taxon>
    </lineage>
</organism>
<dbReference type="Pfam" id="PF13532">
    <property type="entry name" value="2OG-FeII_Oxy_2"/>
    <property type="match status" value="1"/>
</dbReference>
<comment type="caution">
    <text evidence="2">The sequence shown here is derived from an EMBL/GenBank/DDBJ whole genome shotgun (WGS) entry which is preliminary data.</text>
</comment>
<evidence type="ECO:0000313" key="2">
    <source>
        <dbReference type="EMBL" id="KAF6756585.1"/>
    </source>
</evidence>